<evidence type="ECO:0000313" key="3">
    <source>
        <dbReference type="EMBL" id="ACC80835.1"/>
    </source>
</evidence>
<dbReference type="Pfam" id="PF13546">
    <property type="entry name" value="DDE_5"/>
    <property type="match status" value="1"/>
</dbReference>
<feature type="transmembrane region" description="Helical" evidence="1">
    <location>
        <begin position="83"/>
        <end position="102"/>
    </location>
</feature>
<dbReference type="EnsemblBacteria" id="ACC80835">
    <property type="protein sequence ID" value="ACC80835"/>
    <property type="gene ID" value="Npun_F2245"/>
</dbReference>
<keyword evidence="1" id="KW-1133">Transmembrane helix</keyword>
<organism evidence="3 4">
    <name type="scientific">Nostoc punctiforme (strain ATCC 29133 / PCC 73102)</name>
    <dbReference type="NCBI Taxonomy" id="63737"/>
    <lineage>
        <taxon>Bacteria</taxon>
        <taxon>Bacillati</taxon>
        <taxon>Cyanobacteriota</taxon>
        <taxon>Cyanophyceae</taxon>
        <taxon>Nostocales</taxon>
        <taxon>Nostocaceae</taxon>
        <taxon>Nostoc</taxon>
    </lineage>
</organism>
<dbReference type="HOGENOM" id="CLU_122805_0_0_3"/>
<gene>
    <name evidence="3" type="ordered locus">Npun_F2245</name>
</gene>
<evidence type="ECO:0000259" key="2">
    <source>
        <dbReference type="Pfam" id="PF13546"/>
    </source>
</evidence>
<keyword evidence="1" id="KW-0812">Transmembrane</keyword>
<protein>
    <recommendedName>
        <fullName evidence="2">Transposase IS701-like DDE domain-containing protein</fullName>
    </recommendedName>
</protein>
<dbReference type="eggNOG" id="COG3385">
    <property type="taxonomic scope" value="Bacteria"/>
</dbReference>
<reference evidence="4" key="1">
    <citation type="submission" date="2008-04" db="EMBL/GenBank/DDBJ databases">
        <title>Complete sequence of chromosome of Nostoc punctiforme ATCC 29133.</title>
        <authorList>
            <consortium name="US DOE Joint Genome Institute"/>
            <person name="Copeland A."/>
            <person name="Lucas S."/>
            <person name="Lapidus A."/>
            <person name="Glavina del Rio T."/>
            <person name="Dalin E."/>
            <person name="Tice H."/>
            <person name="Pitluck S."/>
            <person name="Chain P."/>
            <person name="Malfatti S."/>
            <person name="Shin M."/>
            <person name="Vergez L."/>
            <person name="Schmutz J."/>
            <person name="Larimer F."/>
            <person name="Land M."/>
            <person name="Hauser L."/>
            <person name="Kyrpides N."/>
            <person name="Kim E."/>
            <person name="Meeks J.C."/>
            <person name="Elhai J."/>
            <person name="Campbell E.L."/>
            <person name="Thiel T."/>
            <person name="Longmire J."/>
            <person name="Potts M."/>
            <person name="Atlas R."/>
        </authorList>
    </citation>
    <scope>NUCLEOTIDE SEQUENCE [LARGE SCALE GENOMIC DNA]</scope>
    <source>
        <strain evidence="4">ATCC 29133 / PCC 73102</strain>
    </source>
</reference>
<evidence type="ECO:0000256" key="1">
    <source>
        <dbReference type="SAM" id="Phobius"/>
    </source>
</evidence>
<feature type="domain" description="Transposase IS701-like DDE" evidence="2">
    <location>
        <begin position="31"/>
        <end position="138"/>
    </location>
</feature>
<keyword evidence="4" id="KW-1185">Reference proteome</keyword>
<keyword evidence="1" id="KW-0472">Membrane</keyword>
<sequence length="140" mass="15781">MYLPVNTTIPVEIASILLPFRALFTKPVWCHVQTLVMGTILTTGKRTITSVLVVMGLNQEEHFQNYHCVLNRAVWSSLEASRILLMLMVTVFLPSGSVIIGIDDTIERRKGKKIKAKGIYRDPVRSSNSQVVYVYTHASF</sequence>
<dbReference type="InterPro" id="IPR038721">
    <property type="entry name" value="IS701-like_DDE_dom"/>
</dbReference>
<name>B2J7A0_NOSP7</name>
<dbReference type="EMBL" id="CP001037">
    <property type="protein sequence ID" value="ACC80835.1"/>
    <property type="molecule type" value="Genomic_DNA"/>
</dbReference>
<accession>B2J7A0</accession>
<evidence type="ECO:0000313" key="4">
    <source>
        <dbReference type="Proteomes" id="UP000001191"/>
    </source>
</evidence>
<dbReference type="KEGG" id="npu:Npun_F2245"/>
<dbReference type="AlphaFoldDB" id="B2J7A0"/>
<dbReference type="Proteomes" id="UP000001191">
    <property type="component" value="Chromosome"/>
</dbReference>
<dbReference type="STRING" id="63737.Npun_F2245"/>
<proteinExistence type="predicted"/>
<reference evidence="3 4" key="2">
    <citation type="journal article" date="2013" name="Plant Physiol.">
        <title>A Nostoc punctiforme Sugar Transporter Necessary to Establish a Cyanobacterium-Plant Symbiosis.</title>
        <authorList>
            <person name="Ekman M."/>
            <person name="Picossi S."/>
            <person name="Campbell E.L."/>
            <person name="Meeks J.C."/>
            <person name="Flores E."/>
        </authorList>
    </citation>
    <scope>NUCLEOTIDE SEQUENCE [LARGE SCALE GENOMIC DNA]</scope>
    <source>
        <strain evidence="4">ATCC 29133 / PCC 73102</strain>
    </source>
</reference>